<protein>
    <submittedName>
        <fullName evidence="1 3">Uncharacterized protein</fullName>
    </submittedName>
</protein>
<dbReference type="EMBL" id="UZAM01008176">
    <property type="protein sequence ID" value="VDP03626.1"/>
    <property type="molecule type" value="Genomic_DNA"/>
</dbReference>
<name>A0A183IKP2_9BILA</name>
<organism evidence="3">
    <name type="scientific">Soboliphyme baturini</name>
    <dbReference type="NCBI Taxonomy" id="241478"/>
    <lineage>
        <taxon>Eukaryota</taxon>
        <taxon>Metazoa</taxon>
        <taxon>Ecdysozoa</taxon>
        <taxon>Nematoda</taxon>
        <taxon>Enoplea</taxon>
        <taxon>Dorylaimia</taxon>
        <taxon>Dioctophymatida</taxon>
        <taxon>Dioctophymatoidea</taxon>
        <taxon>Soboliphymatidae</taxon>
        <taxon>Soboliphyme</taxon>
    </lineage>
</organism>
<proteinExistence type="predicted"/>
<reference evidence="3" key="1">
    <citation type="submission" date="2016-06" db="UniProtKB">
        <authorList>
            <consortium name="WormBaseParasite"/>
        </authorList>
    </citation>
    <scope>IDENTIFICATION</scope>
</reference>
<dbReference type="AlphaFoldDB" id="A0A183IKP2"/>
<keyword evidence="2" id="KW-1185">Reference proteome</keyword>
<evidence type="ECO:0000313" key="3">
    <source>
        <dbReference type="WBParaSite" id="SBAD_0000437001-mRNA-1"/>
    </source>
</evidence>
<evidence type="ECO:0000313" key="2">
    <source>
        <dbReference type="Proteomes" id="UP000270296"/>
    </source>
</evidence>
<accession>A0A183IKP2</accession>
<dbReference type="Proteomes" id="UP000270296">
    <property type="component" value="Unassembled WGS sequence"/>
</dbReference>
<reference evidence="1 2" key="2">
    <citation type="submission" date="2018-11" db="EMBL/GenBank/DDBJ databases">
        <authorList>
            <consortium name="Pathogen Informatics"/>
        </authorList>
    </citation>
    <scope>NUCLEOTIDE SEQUENCE [LARGE SCALE GENOMIC DNA]</scope>
</reference>
<dbReference type="WBParaSite" id="SBAD_0000437001-mRNA-1">
    <property type="protein sequence ID" value="SBAD_0000437001-mRNA-1"/>
    <property type="gene ID" value="SBAD_0000437001"/>
</dbReference>
<evidence type="ECO:0000313" key="1">
    <source>
        <dbReference type="EMBL" id="VDP03626.1"/>
    </source>
</evidence>
<sequence length="102" mass="11226">MGNDQSVRLHGLVRATVVTWVNAFHFKLAHGPSYGGCLFFTTWTRDVDAVDGGRSIGRLPRSALGGTRRLSSGQQPPFVDVALDDDQLSLVVKRWLLCQTNN</sequence>
<gene>
    <name evidence="1" type="ORF">SBAD_LOCUS4188</name>
</gene>